<dbReference type="InterPro" id="IPR006935">
    <property type="entry name" value="Helicase/UvrB_N"/>
</dbReference>
<gene>
    <name evidence="24" type="ORF">G7K_5337-t1</name>
</gene>
<feature type="transmembrane region" description="Helical" evidence="20">
    <location>
        <begin position="1555"/>
        <end position="1575"/>
    </location>
</feature>
<dbReference type="InterPro" id="IPR036259">
    <property type="entry name" value="MFS_trans_sf"/>
</dbReference>
<comment type="similarity">
    <text evidence="4">Belongs to the DEAD box helicase family. DEAH subfamily. FANCM sub-subfamily.</text>
</comment>
<keyword evidence="12" id="KW-0238">DNA-binding</keyword>
<feature type="transmembrane region" description="Helical" evidence="20">
    <location>
        <begin position="1803"/>
        <end position="1824"/>
    </location>
</feature>
<feature type="compositionally biased region" description="Basic and acidic residues" evidence="19">
    <location>
        <begin position="668"/>
        <end position="681"/>
    </location>
</feature>
<evidence type="ECO:0000256" key="12">
    <source>
        <dbReference type="ARBA" id="ARBA00023125"/>
    </source>
</evidence>
<reference evidence="24 25" key="2">
    <citation type="journal article" date="2014" name="J. Gen. Appl. Microbiol.">
        <title>The early diverging ascomycetous budding yeast Saitoella complicata has three histone deacetylases belonging to the Clr6, Hos2, and Rpd3 lineages.</title>
        <authorList>
            <person name="Nishida H."/>
            <person name="Matsumoto T."/>
            <person name="Kondo S."/>
            <person name="Hamamoto M."/>
            <person name="Yoshikawa H."/>
        </authorList>
    </citation>
    <scope>NUCLEOTIDE SEQUENCE [LARGE SCALE GENOMIC DNA]</scope>
    <source>
        <strain evidence="24 25">NRRL Y-17804</strain>
    </source>
</reference>
<feature type="domain" description="Helicase ATP-binding" evidence="21">
    <location>
        <begin position="137"/>
        <end position="305"/>
    </location>
</feature>
<evidence type="ECO:0000256" key="2">
    <source>
        <dbReference type="ARBA" id="ARBA00004141"/>
    </source>
</evidence>
<dbReference type="GO" id="GO:0005524">
    <property type="term" value="F:ATP binding"/>
    <property type="evidence" value="ECO:0007669"/>
    <property type="project" value="UniProtKB-KW"/>
</dbReference>
<keyword evidence="13" id="KW-0234">DNA repair</keyword>
<evidence type="ECO:0000256" key="17">
    <source>
        <dbReference type="PIRSR" id="PIRSR601461-2"/>
    </source>
</evidence>
<feature type="region of interest" description="Disordered" evidence="19">
    <location>
        <begin position="1867"/>
        <end position="1916"/>
    </location>
</feature>
<dbReference type="GO" id="GO:0022857">
    <property type="term" value="F:transmembrane transporter activity"/>
    <property type="evidence" value="ECO:0007669"/>
    <property type="project" value="InterPro"/>
</dbReference>
<accession>A0A0E9NN19</accession>
<evidence type="ECO:0000256" key="1">
    <source>
        <dbReference type="ARBA" id="ARBA00004123"/>
    </source>
</evidence>
<evidence type="ECO:0000256" key="10">
    <source>
        <dbReference type="ARBA" id="ARBA00022806"/>
    </source>
</evidence>
<evidence type="ECO:0000256" key="20">
    <source>
        <dbReference type="SAM" id="Phobius"/>
    </source>
</evidence>
<feature type="active site" evidence="16">
    <location>
        <position position="1258"/>
    </location>
</feature>
<dbReference type="Proteomes" id="UP000033140">
    <property type="component" value="Unassembled WGS sequence"/>
</dbReference>
<dbReference type="InterPro" id="IPR001969">
    <property type="entry name" value="Aspartic_peptidase_AS"/>
</dbReference>
<dbReference type="InterPro" id="IPR001461">
    <property type="entry name" value="Aspartic_peptidase_A1"/>
</dbReference>
<dbReference type="GO" id="GO:0016020">
    <property type="term" value="C:membrane"/>
    <property type="evidence" value="ECO:0007669"/>
    <property type="project" value="UniProtKB-SubCell"/>
</dbReference>
<evidence type="ECO:0000256" key="11">
    <source>
        <dbReference type="ARBA" id="ARBA00022840"/>
    </source>
</evidence>
<evidence type="ECO:0000313" key="25">
    <source>
        <dbReference type="Proteomes" id="UP000033140"/>
    </source>
</evidence>
<dbReference type="GO" id="GO:0004190">
    <property type="term" value="F:aspartic-type endopeptidase activity"/>
    <property type="evidence" value="ECO:0007669"/>
    <property type="project" value="UniProtKB-KW"/>
</dbReference>
<dbReference type="GO" id="GO:0006508">
    <property type="term" value="P:proteolysis"/>
    <property type="evidence" value="ECO:0007669"/>
    <property type="project" value="UniProtKB-KW"/>
</dbReference>
<dbReference type="InterPro" id="IPR001650">
    <property type="entry name" value="Helicase_C-like"/>
</dbReference>
<evidence type="ECO:0000256" key="9">
    <source>
        <dbReference type="ARBA" id="ARBA00022801"/>
    </source>
</evidence>
<keyword evidence="20" id="KW-1133">Transmembrane helix</keyword>
<dbReference type="EC" id="3.6.4.12" evidence="5"/>
<evidence type="ECO:0000256" key="13">
    <source>
        <dbReference type="ARBA" id="ARBA00023204"/>
    </source>
</evidence>
<dbReference type="Pfam" id="PF00271">
    <property type="entry name" value="Helicase_C"/>
    <property type="match status" value="1"/>
</dbReference>
<evidence type="ECO:0000259" key="22">
    <source>
        <dbReference type="PROSITE" id="PS51194"/>
    </source>
</evidence>
<dbReference type="PROSITE" id="PS51194">
    <property type="entry name" value="HELICASE_CTER"/>
    <property type="match status" value="1"/>
</dbReference>
<keyword evidence="14" id="KW-0539">Nucleus</keyword>
<dbReference type="GO" id="GO:0036297">
    <property type="term" value="P:interstrand cross-link repair"/>
    <property type="evidence" value="ECO:0007669"/>
    <property type="project" value="TreeGrafter"/>
</dbReference>
<dbReference type="InterPro" id="IPR011701">
    <property type="entry name" value="MFS"/>
</dbReference>
<sequence>MSEDEFGDFDLDGMEEAELIQAAEAAEARALAGALFTDEVEDEVIDQTPVAAALSSGSRGNSSFRQQTLFGTRMVESEAHSSPSIARSRPLGAGRPPRPPPPPQRPEKPTHHELDLDAAKRWIYPLNMTVRDYQFNIVQKALFHNVLCALPTGLGKTLIASVVMRNWYDWAPKSKVIFMAPTKPLIAQQLDACYKICGIPKSQTALMTGHTSVANRAEAYRTKRMFFCTPQTVENDIRNGYLDVKDIVCIVVDEAHRATGNYAYANVVRLLEGRGGMSRILALTATPGSTVEAVQQVIDNLHVSRIEIRSEDSLDIRQYVFKKTIDKVVVPLSDEIIELRDLYAKVLDVFLKKLNGANAFGLRDATALVPFSVMKAKEAWMRTPAAQQNPGMRNAYMSIFTLLASLAHPMMLLQQHGIRPFYTHLNEIQNETEGRGKKAGKLKSELIGNEDFRTLMRRVREMIGEPTYTGHPKMDRMSGLLLEHFMRAKDEGRQTRCIVFTNYRESADDILQTLSKHKPLVLPTMFHGQASAKDQAGMTQKEQIDIVDKFLKGDFNTLVATSIGEEGLDIGDVDLIVCYDSSASPIRMLQRQGRTGRKREGRAVVLVTEGKEDSNYGKALDNYKTMQRKIEQGNDFILQDEKSFRMLPRDVQPVCEKVTFAAPEEPEEPKTKGKKGREPKLKRPPKKFYMPDGVELGFQTVSGGRKGAKDAHEEVEDDTPAAWIPQPEPEPYEPDPEESPYLNEMENKILSRRFKSMRGTPFTMFEVPRITDPLLMEEHGKYGRFRWGKRTKGVWKMLQGVDVEDLREGLDLNEVRAEREAAMAARPTVARAVPAKRGMAERDINARSPTPPELEVEPKASQIDLTVASQEIRKAVEGSKKRRLAKILESEAEEESDDDLPDMASALKGKNKKQKLFFSDSEISSHACVSARGFILARWDRRYTASSRSSQPSAFLYYNLFVAVCCLISLCYSRYTPVVIYENAGIKVRFVEVEAPKEKEGAGSPAMKLSRRYVDPSSLPPLGRLSKRAESSNTNTTTGQASILHSLAFYLEIGIGTPSQPQILLLDTGSSDLLIFDATSNQCLESEYGCNGGFNTSLSSTYVNATDTFTIGYANVSNTAQGYFMNDTVHIAGLEVESQRIALVTDALLDYDVQGVLGLNFASKSQALEKEPGLLENMFEQGLMGGTQLFSIYLGPRNGDESNGTIAFGESEPEVYTSTGELGWIPFAREDDFYVTVGGVKAANGTKLSTGNFTAILDAGTIPIILADELADAVAGSIDVDAEYEESLPGYLVDCAYLTKRTTYLTFSLPTNDSSTLTLNIPYSDLIRNTSSSTSNKCTLDILRSSSYDIGQVLGDTFLSSTYVSFDMTNQLVGMGQAFIVLYISISPEFPSIGCRTRTCILTCWLDRAPRDPKLTVYEANKQQLITSMVGGGGSFGSSRRDANLEWIGQAAIKGKSEVLRMSYLTLVLAGLQFTWSVEMGYGTPYLLSLGLSKSLMSLVFVAGPLSGLITQPVIGILSDKSTSKYGRRRPFMVAGSIAVSIALLMIGWTREIAILFGGSSGAAIGFAVLSIFLVDFSINAVQAACRALIVDTLPPHLQEKGNAYASRMIGIGSIVGYLLGYIDLTRFFSFIGDTQLKVLTFMSVITLIATVAITCWAVEEKVLVTQEEADVSAALTIFKSLWESIRYLPKGIRDICIVQFFAWVGWFPFLFYTSTWVGEVYARHDRGLPTGTDGVGPDDAVGEIGRVGSRALLLFSIVSLSCSLAFPLFVGSPKPDLTPQEAAARHPLRVKLDTALDYLRPLFPTLTTAWALSQGVFAIAMCLTFFVHDVVFATVVVGLCGVSWALTTWAPFSLIGEEILKMGNGDAAPPLSGPGPQFEMVEQDEKVRPRSPSLEGYGSAERPMHPDREEEEDDERVIFQLDRHSQETINLDLERQNTTKSNSEGESGTDSGVYLGIHNIFIVAPQFVITFLSSIIFAILAEHSPELTEGTAGGHGEEAGTNSIGIVLKVGGVSAAVIDGLVSYVDVVDVETFARWV</sequence>
<evidence type="ECO:0000256" key="5">
    <source>
        <dbReference type="ARBA" id="ARBA00012551"/>
    </source>
</evidence>
<dbReference type="EMBL" id="BACD03000043">
    <property type="protein sequence ID" value="GAO51229.1"/>
    <property type="molecule type" value="Genomic_DNA"/>
</dbReference>
<dbReference type="InterPro" id="IPR014001">
    <property type="entry name" value="Helicase_ATP-bd"/>
</dbReference>
<dbReference type="InterPro" id="IPR034164">
    <property type="entry name" value="Pepsin-like_dom"/>
</dbReference>
<comment type="caution">
    <text evidence="24">The sequence shown here is derived from an EMBL/GenBank/DDBJ whole genome shotgun (WGS) entry which is preliminary data.</text>
</comment>
<keyword evidence="17" id="KW-1015">Disulfide bond</keyword>
<evidence type="ECO:0000313" key="24">
    <source>
        <dbReference type="EMBL" id="GAO51229.1"/>
    </source>
</evidence>
<keyword evidence="20" id="KW-0812">Transmembrane</keyword>
<dbReference type="SUPFAM" id="SSF50630">
    <property type="entry name" value="Acid proteases"/>
    <property type="match status" value="1"/>
</dbReference>
<dbReference type="Gene3D" id="2.40.70.10">
    <property type="entry name" value="Acid Proteases"/>
    <property type="match status" value="2"/>
</dbReference>
<dbReference type="CDD" id="cd18033">
    <property type="entry name" value="DEXDc_FANCM"/>
    <property type="match status" value="1"/>
</dbReference>
<dbReference type="InterPro" id="IPR027417">
    <property type="entry name" value="P-loop_NTPase"/>
</dbReference>
<dbReference type="PROSITE" id="PS51767">
    <property type="entry name" value="PEPTIDASE_A1"/>
    <property type="match status" value="1"/>
</dbReference>
<dbReference type="InterPro" id="IPR021109">
    <property type="entry name" value="Peptidase_aspartic_dom_sf"/>
</dbReference>
<evidence type="ECO:0000256" key="16">
    <source>
        <dbReference type="PIRSR" id="PIRSR601461-1"/>
    </source>
</evidence>
<reference evidence="24 25" key="1">
    <citation type="journal article" date="2011" name="J. Gen. Appl. Microbiol.">
        <title>Draft genome sequencing of the enigmatic yeast Saitoella complicata.</title>
        <authorList>
            <person name="Nishida H."/>
            <person name="Hamamoto M."/>
            <person name="Sugiyama J."/>
        </authorList>
    </citation>
    <scope>NUCLEOTIDE SEQUENCE [LARGE SCALE GENOMIC DNA]</scope>
    <source>
        <strain evidence="24 25">NRRL Y-17804</strain>
    </source>
</reference>
<keyword evidence="11" id="KW-0067">ATP-binding</keyword>
<reference evidence="24 25" key="3">
    <citation type="journal article" date="2015" name="Genome Announc.">
        <title>Draft Genome Sequence of the Archiascomycetous Yeast Saitoella complicata.</title>
        <authorList>
            <person name="Yamauchi K."/>
            <person name="Kondo S."/>
            <person name="Hamamoto M."/>
            <person name="Takahashi Y."/>
            <person name="Ogura Y."/>
            <person name="Hayashi T."/>
            <person name="Nishida H."/>
        </authorList>
    </citation>
    <scope>NUCLEOTIDE SEQUENCE [LARGE SCALE GENOMIC DNA]</scope>
    <source>
        <strain evidence="24 25">NRRL Y-17804</strain>
    </source>
</reference>
<dbReference type="Gene3D" id="1.20.1250.20">
    <property type="entry name" value="MFS general substrate transporter like domains"/>
    <property type="match status" value="1"/>
</dbReference>
<feature type="active site" evidence="16">
    <location>
        <position position="1067"/>
    </location>
</feature>
<name>A0A0E9NN19_SAICN</name>
<keyword evidence="8" id="KW-0227">DNA damage</keyword>
<dbReference type="InterPro" id="IPR044749">
    <property type="entry name" value="FANCM_DEXDc"/>
</dbReference>
<dbReference type="PANTHER" id="PTHR14025:SF20">
    <property type="entry name" value="FANCONI ANEMIA GROUP M PROTEIN"/>
    <property type="match status" value="1"/>
</dbReference>
<keyword evidence="20" id="KW-0472">Membrane</keyword>
<dbReference type="STRING" id="698492.A0A0E9NN19"/>
<keyword evidence="18" id="KW-0645">Protease</keyword>
<feature type="disulfide bond" evidence="17">
    <location>
        <begin position="1083"/>
        <end position="1090"/>
    </location>
</feature>
<feature type="transmembrane region" description="Helical" evidence="20">
    <location>
        <begin position="1639"/>
        <end position="1659"/>
    </location>
</feature>
<feature type="domain" description="Helicase C-terminal" evidence="22">
    <location>
        <begin position="480"/>
        <end position="642"/>
    </location>
</feature>
<evidence type="ECO:0000259" key="21">
    <source>
        <dbReference type="PROSITE" id="PS51192"/>
    </source>
</evidence>
<dbReference type="SUPFAM" id="SSF103473">
    <property type="entry name" value="MFS general substrate transporter"/>
    <property type="match status" value="1"/>
</dbReference>
<dbReference type="InterPro" id="IPR039686">
    <property type="entry name" value="FANCM/Mph1-like_ID"/>
</dbReference>
<dbReference type="CDD" id="cd18801">
    <property type="entry name" value="SF2_C_FANCM_Hef"/>
    <property type="match status" value="1"/>
</dbReference>
<dbReference type="Pfam" id="PF00026">
    <property type="entry name" value="Asp"/>
    <property type="match status" value="1"/>
</dbReference>
<organism evidence="24 25">
    <name type="scientific">Saitoella complicata (strain BCRC 22490 / CBS 7301 / JCM 7358 / NBRC 10748 / NRRL Y-17804)</name>
    <dbReference type="NCBI Taxonomy" id="698492"/>
    <lineage>
        <taxon>Eukaryota</taxon>
        <taxon>Fungi</taxon>
        <taxon>Dikarya</taxon>
        <taxon>Ascomycota</taxon>
        <taxon>Taphrinomycotina</taxon>
        <taxon>Taphrinomycotina incertae sedis</taxon>
        <taxon>Saitoella</taxon>
    </lineage>
</organism>
<dbReference type="PROSITE" id="PS51192">
    <property type="entry name" value="HELICASE_ATP_BIND_1"/>
    <property type="match status" value="1"/>
</dbReference>
<dbReference type="SMART" id="SM00490">
    <property type="entry name" value="HELICc"/>
    <property type="match status" value="1"/>
</dbReference>
<feature type="transmembrane region" description="Helical" evidence="20">
    <location>
        <begin position="1531"/>
        <end position="1549"/>
    </location>
</feature>
<keyword evidence="10" id="KW-0347">Helicase</keyword>
<dbReference type="CDD" id="cd05471">
    <property type="entry name" value="pepsin_like"/>
    <property type="match status" value="1"/>
</dbReference>
<keyword evidence="25" id="KW-1185">Reference proteome</keyword>
<feature type="domain" description="Peptidase A1" evidence="23">
    <location>
        <begin position="1049"/>
        <end position="1376"/>
    </location>
</feature>
<comment type="catalytic activity">
    <reaction evidence="15">
        <text>ATP + H2O = ADP + phosphate + H(+)</text>
        <dbReference type="Rhea" id="RHEA:13065"/>
        <dbReference type="ChEBI" id="CHEBI:15377"/>
        <dbReference type="ChEBI" id="CHEBI:15378"/>
        <dbReference type="ChEBI" id="CHEBI:30616"/>
        <dbReference type="ChEBI" id="CHEBI:43474"/>
        <dbReference type="ChEBI" id="CHEBI:456216"/>
        <dbReference type="EC" id="3.6.4.12"/>
    </reaction>
</comment>
<dbReference type="FunFam" id="3.40.50.300:FF:001992">
    <property type="entry name" value="ATP-dependent RNA helicase, putative"/>
    <property type="match status" value="1"/>
</dbReference>
<protein>
    <recommendedName>
        <fullName evidence="5">DNA helicase</fullName>
        <ecNumber evidence="5">3.6.4.12</ecNumber>
    </recommendedName>
</protein>
<feature type="transmembrane region" description="Helical" evidence="20">
    <location>
        <begin position="1831"/>
        <end position="1853"/>
    </location>
</feature>
<evidence type="ECO:0000256" key="6">
    <source>
        <dbReference type="ARBA" id="ARBA00022741"/>
    </source>
</evidence>
<dbReference type="GO" id="GO:0045003">
    <property type="term" value="P:double-strand break repair via synthesis-dependent strand annealing"/>
    <property type="evidence" value="ECO:0007669"/>
    <property type="project" value="TreeGrafter"/>
</dbReference>
<feature type="region of interest" description="Disordered" evidence="19">
    <location>
        <begin position="75"/>
        <end position="112"/>
    </location>
</feature>
<dbReference type="PRINTS" id="PR00792">
    <property type="entry name" value="PEPSIN"/>
</dbReference>
<feature type="region of interest" description="Disordered" evidence="19">
    <location>
        <begin position="1017"/>
        <end position="1037"/>
    </location>
</feature>
<evidence type="ECO:0000256" key="15">
    <source>
        <dbReference type="ARBA" id="ARBA00047995"/>
    </source>
</evidence>
<feature type="transmembrane region" description="Helical" evidence="20">
    <location>
        <begin position="1609"/>
        <end position="1633"/>
    </location>
</feature>
<dbReference type="InterPro" id="IPR033121">
    <property type="entry name" value="PEPTIDASE_A1"/>
</dbReference>
<evidence type="ECO:0000259" key="23">
    <source>
        <dbReference type="PROSITE" id="PS51767"/>
    </source>
</evidence>
<dbReference type="SMART" id="SM00487">
    <property type="entry name" value="DEXDc"/>
    <property type="match status" value="1"/>
</dbReference>
<dbReference type="GO" id="GO:0005634">
    <property type="term" value="C:nucleus"/>
    <property type="evidence" value="ECO:0007669"/>
    <property type="project" value="UniProtKB-SubCell"/>
</dbReference>
<dbReference type="PROSITE" id="PS00141">
    <property type="entry name" value="ASP_PROTEASE"/>
    <property type="match status" value="1"/>
</dbReference>
<evidence type="ECO:0000256" key="8">
    <source>
        <dbReference type="ARBA" id="ARBA00022763"/>
    </source>
</evidence>
<feature type="compositionally biased region" description="Polar residues" evidence="19">
    <location>
        <begin position="1939"/>
        <end position="1949"/>
    </location>
</feature>
<dbReference type="Pfam" id="PF04851">
    <property type="entry name" value="ResIII"/>
    <property type="match status" value="1"/>
</dbReference>
<evidence type="ECO:0000256" key="14">
    <source>
        <dbReference type="ARBA" id="ARBA00023242"/>
    </source>
</evidence>
<dbReference type="GO" id="GO:0043138">
    <property type="term" value="F:3'-5' DNA helicase activity"/>
    <property type="evidence" value="ECO:0007669"/>
    <property type="project" value="InterPro"/>
</dbReference>
<evidence type="ECO:0000256" key="7">
    <source>
        <dbReference type="ARBA" id="ARBA00022750"/>
    </source>
</evidence>
<dbReference type="GO" id="GO:0000400">
    <property type="term" value="F:four-way junction DNA binding"/>
    <property type="evidence" value="ECO:0007669"/>
    <property type="project" value="TreeGrafter"/>
</dbReference>
<dbReference type="PANTHER" id="PTHR14025">
    <property type="entry name" value="FANCONI ANEMIA GROUP M FANCM FAMILY MEMBER"/>
    <property type="match status" value="1"/>
</dbReference>
<evidence type="ECO:0000256" key="19">
    <source>
        <dbReference type="SAM" id="MobiDB-lite"/>
    </source>
</evidence>
<dbReference type="SUPFAM" id="SSF52540">
    <property type="entry name" value="P-loop containing nucleoside triphosphate hydrolases"/>
    <property type="match status" value="1"/>
</dbReference>
<keyword evidence="7 18" id="KW-0064">Aspartyl protease</keyword>
<dbReference type="Gene3D" id="1.20.1320.20">
    <property type="entry name" value="hef helicase domain"/>
    <property type="match status" value="1"/>
</dbReference>
<keyword evidence="9 18" id="KW-0378">Hydrolase</keyword>
<evidence type="ECO:0000256" key="4">
    <source>
        <dbReference type="ARBA" id="ARBA00009889"/>
    </source>
</evidence>
<dbReference type="Pfam" id="PF07690">
    <property type="entry name" value="MFS_1"/>
    <property type="match status" value="1"/>
</dbReference>
<evidence type="ECO:0000256" key="3">
    <source>
        <dbReference type="ARBA" id="ARBA00007447"/>
    </source>
</evidence>
<dbReference type="CDD" id="cd12091">
    <property type="entry name" value="FANCM_ID"/>
    <property type="match status" value="1"/>
</dbReference>
<evidence type="ECO:0000256" key="18">
    <source>
        <dbReference type="RuleBase" id="RU000454"/>
    </source>
</evidence>
<proteinExistence type="inferred from homology"/>
<feature type="transmembrane region" description="Helical" evidence="20">
    <location>
        <begin position="1496"/>
        <end position="1519"/>
    </location>
</feature>
<comment type="similarity">
    <text evidence="3 18">Belongs to the peptidase A1 family.</text>
</comment>
<feature type="region of interest" description="Disordered" evidence="19">
    <location>
        <begin position="660"/>
        <end position="689"/>
    </location>
</feature>
<dbReference type="GO" id="GO:0009378">
    <property type="term" value="F:four-way junction helicase activity"/>
    <property type="evidence" value="ECO:0007669"/>
    <property type="project" value="TreeGrafter"/>
</dbReference>
<feature type="region of interest" description="Disordered" evidence="19">
    <location>
        <begin position="701"/>
        <end position="740"/>
    </location>
</feature>
<comment type="subcellular location">
    <subcellularLocation>
        <location evidence="2">Membrane</location>
        <topology evidence="2">Multi-pass membrane protein</topology>
    </subcellularLocation>
    <subcellularLocation>
        <location evidence="1">Nucleus</location>
    </subcellularLocation>
</comment>
<feature type="region of interest" description="Disordered" evidence="19">
    <location>
        <begin position="1930"/>
        <end position="1949"/>
    </location>
</feature>
<keyword evidence="6" id="KW-0547">Nucleotide-binding</keyword>
<dbReference type="FunFam" id="3.40.50.300:FF:000861">
    <property type="entry name" value="Fanconi anemia, complementation group M"/>
    <property type="match status" value="1"/>
</dbReference>
<dbReference type="Gene3D" id="3.40.50.300">
    <property type="entry name" value="P-loop containing nucleotide triphosphate hydrolases"/>
    <property type="match status" value="2"/>
</dbReference>